<evidence type="ECO:0000313" key="2">
    <source>
        <dbReference type="Proteomes" id="UP001548189"/>
    </source>
</evidence>
<dbReference type="SMART" id="SM00825">
    <property type="entry name" value="PKS_KS"/>
    <property type="match status" value="1"/>
</dbReference>
<dbReference type="InterPro" id="IPR016039">
    <property type="entry name" value="Thiolase-like"/>
</dbReference>
<accession>A0ABV2BQ86</accession>
<comment type="caution">
    <text evidence="1">The sequence shown here is derived from an EMBL/GenBank/DDBJ whole genome shotgun (WGS) entry which is preliminary data.</text>
</comment>
<gene>
    <name evidence="1" type="ORF">ABVT43_02965</name>
</gene>
<dbReference type="PANTHER" id="PTHR11712:SF336">
    <property type="entry name" value="3-OXOACYL-[ACYL-CARRIER-PROTEIN] SYNTHASE, MITOCHONDRIAL"/>
    <property type="match status" value="1"/>
</dbReference>
<evidence type="ECO:0000313" key="1">
    <source>
        <dbReference type="EMBL" id="MET1254079.1"/>
    </source>
</evidence>
<proteinExistence type="predicted"/>
<dbReference type="EMBL" id="JBEVCJ010000002">
    <property type="protein sequence ID" value="MET1254079.1"/>
    <property type="molecule type" value="Genomic_DNA"/>
</dbReference>
<reference evidence="1 2" key="1">
    <citation type="submission" date="2024-06" db="EMBL/GenBank/DDBJ databases">
        <authorList>
            <person name="Li F."/>
        </authorList>
    </citation>
    <scope>NUCLEOTIDE SEQUENCE [LARGE SCALE GENOMIC DNA]</scope>
    <source>
        <strain evidence="1 2">GXAS 311</strain>
    </source>
</reference>
<dbReference type="Gene3D" id="3.40.47.10">
    <property type="match status" value="1"/>
</dbReference>
<dbReference type="InterPro" id="IPR000794">
    <property type="entry name" value="Beta-ketoacyl_synthase"/>
</dbReference>
<dbReference type="SUPFAM" id="SSF53901">
    <property type="entry name" value="Thiolase-like"/>
    <property type="match status" value="2"/>
</dbReference>
<dbReference type="PROSITE" id="PS52004">
    <property type="entry name" value="KS3_2"/>
    <property type="match status" value="1"/>
</dbReference>
<dbReference type="PANTHER" id="PTHR11712">
    <property type="entry name" value="POLYKETIDE SYNTHASE-RELATED"/>
    <property type="match status" value="1"/>
</dbReference>
<name>A0ABV2BQ86_9GAMM</name>
<dbReference type="InterPro" id="IPR020841">
    <property type="entry name" value="PKS_Beta-ketoAc_synthase_dom"/>
</dbReference>
<protein>
    <submittedName>
        <fullName evidence="1">Beta-ketoacyl synthase</fullName>
    </submittedName>
</protein>
<dbReference type="InterPro" id="IPR047224">
    <property type="entry name" value="FAS_alpha_su_C"/>
</dbReference>
<dbReference type="Pfam" id="PF00109">
    <property type="entry name" value="ketoacyl-synt"/>
    <property type="match status" value="1"/>
</dbReference>
<dbReference type="InterPro" id="IPR014030">
    <property type="entry name" value="Ketoacyl_synth_N"/>
</dbReference>
<sequence>MKKLPVIVGFGGINAAGRSSFHHGYRRLVHDALKEDDIQPMFKGLANLMGVEADQREYMLDHTLIRKIEPQTFDINGIRLHRKTTMKSNGQDIKFETNKRDLPENLPDNWSISELDNERVSVTVAGSLEVMTYDYHKPAVTSGAQLPTGFDAGKLYTSRNQPKGLQLTVYGATDAIRSLGIEWQTILDHIDPSQISVYAGSAIGQLDEYGGKGLHQAMLKGGRVSSKQMPLMLAQMPADFINSYIINSVGTTGTNMGACATLLYNLRQGIGDIQSGQARVVIVGGAEAPLEPDVVEGFKAMGALAEDAQIAALDNTQEANNRRACRPFSDNAGFTLAEASQFFILMDDELALELGATIYAAVPDVFVNADANKKSISSPGIGNYITVAKAMALAKNILGDEGIKQTYVQAHGTGTPQNRVTESHILNEIAKTFGIEKWPVAAIKAYIGHSLGPAAGDQLAASLGVWEYGYIPAINTIEKIADDVFDSNLSFCLKHTYVGERGEQIKATVINSKGFGGNNASALILSPQTTMQMLAHKYGEAVVKTYQEKNQAVKQVAKQYDESVINGNKELIYHFGTEVMEAEHLKITTEGISLDKFKNQLKFSTENPYSDYCD</sequence>
<keyword evidence="2" id="KW-1185">Reference proteome</keyword>
<organism evidence="1 2">
    <name type="scientific">Aliikangiella maris</name>
    <dbReference type="NCBI Taxonomy" id="3162458"/>
    <lineage>
        <taxon>Bacteria</taxon>
        <taxon>Pseudomonadati</taxon>
        <taxon>Pseudomonadota</taxon>
        <taxon>Gammaproteobacteria</taxon>
        <taxon>Oceanospirillales</taxon>
        <taxon>Pleioneaceae</taxon>
        <taxon>Aliikangiella</taxon>
    </lineage>
</organism>
<dbReference type="Proteomes" id="UP001548189">
    <property type="component" value="Unassembled WGS sequence"/>
</dbReference>
<dbReference type="Pfam" id="PF02801">
    <property type="entry name" value="Ketoacyl-synt_C"/>
    <property type="match status" value="1"/>
</dbReference>
<dbReference type="CDD" id="cd00828">
    <property type="entry name" value="elong_cond_enzymes"/>
    <property type="match status" value="1"/>
</dbReference>
<dbReference type="InterPro" id="IPR014031">
    <property type="entry name" value="Ketoacyl_synth_C"/>
</dbReference>